<dbReference type="STRING" id="797209.GCA_000376445_01024"/>
<reference evidence="2" key="2">
    <citation type="submission" date="2016-11" db="EMBL/GenBank/DDBJ databases">
        <authorList>
            <person name="Jaros S."/>
            <person name="Januszkiewicz K."/>
            <person name="Wedrychowicz H."/>
        </authorList>
    </citation>
    <scope>NUCLEOTIDE SEQUENCE [LARGE SCALE GENOMIC DNA]</scope>
    <source>
        <strain evidence="2">DX253</strain>
    </source>
</reference>
<dbReference type="PANTHER" id="PTHR42200">
    <property type="entry name" value="ARCHAEAL FLAGELLA-RELATED PROTEIN F-RELATED"/>
    <property type="match status" value="1"/>
</dbReference>
<reference evidence="1 3" key="1">
    <citation type="journal article" date="2014" name="ISME J.">
        <title>Trehalose/2-sulfotrehalose biosynthesis and glycine-betaine uptake are widely spread mechanisms for osmoadaptation in the Halobacteriales.</title>
        <authorList>
            <person name="Youssef N.H."/>
            <person name="Savage-Ashlock K.N."/>
            <person name="McCully A.L."/>
            <person name="Luedtke B."/>
            <person name="Shaw E.I."/>
            <person name="Hoff W.D."/>
            <person name="Elshahed M.S."/>
        </authorList>
    </citation>
    <scope>NUCLEOTIDE SEQUENCE [LARGE SCALE GENOMIC DNA]</scope>
    <source>
        <strain evidence="1 3">DX253</strain>
    </source>
</reference>
<evidence type="ECO:0000313" key="4">
    <source>
        <dbReference type="Proteomes" id="UP000184203"/>
    </source>
</evidence>
<dbReference type="OrthoDB" id="183655at2157"/>
<dbReference type="EMBL" id="AEMG01000004">
    <property type="protein sequence ID" value="EFW93102.1"/>
    <property type="molecule type" value="Genomic_DNA"/>
</dbReference>
<evidence type="ECO:0000313" key="2">
    <source>
        <dbReference type="EMBL" id="SHK44783.1"/>
    </source>
</evidence>
<dbReference type="GO" id="GO:0005198">
    <property type="term" value="F:structural molecule activity"/>
    <property type="evidence" value="ECO:0007669"/>
    <property type="project" value="InterPro"/>
</dbReference>
<keyword evidence="4" id="KW-1185">Reference proteome</keyword>
<dbReference type="EMBL" id="FRAN01000002">
    <property type="protein sequence ID" value="SHK44783.1"/>
    <property type="molecule type" value="Genomic_DNA"/>
</dbReference>
<dbReference type="Proteomes" id="UP000184203">
    <property type="component" value="Unassembled WGS sequence"/>
</dbReference>
<keyword evidence="2" id="KW-0282">Flagellum</keyword>
<evidence type="ECO:0000313" key="3">
    <source>
        <dbReference type="Proteomes" id="UP000003751"/>
    </source>
</evidence>
<proteinExistence type="predicted"/>
<keyword evidence="2" id="KW-0966">Cell projection</keyword>
<dbReference type="PANTHER" id="PTHR42200:SF2">
    <property type="entry name" value="ARCHAEAL FLAGELLA-RELATED PROTEIN F"/>
    <property type="match status" value="1"/>
</dbReference>
<dbReference type="AlphaFoldDB" id="E7QQ38"/>
<reference evidence="4" key="3">
    <citation type="submission" date="2016-11" db="EMBL/GenBank/DDBJ databases">
        <authorList>
            <person name="Varghese N."/>
            <person name="Submissions S."/>
        </authorList>
    </citation>
    <scope>NUCLEOTIDE SEQUENCE [LARGE SCALE GENOMIC DNA]</scope>
    <source>
        <strain evidence="4">DX253</strain>
    </source>
</reference>
<gene>
    <name evidence="2" type="ORF">SAMN05444342_1292</name>
    <name evidence="1" type="ORF">ZOD2009_04542</name>
</gene>
<organism evidence="1 3">
    <name type="scientific">Haladaptatus paucihalophilus DX253</name>
    <dbReference type="NCBI Taxonomy" id="797209"/>
    <lineage>
        <taxon>Archaea</taxon>
        <taxon>Methanobacteriati</taxon>
        <taxon>Methanobacteriota</taxon>
        <taxon>Stenosarchaea group</taxon>
        <taxon>Halobacteria</taxon>
        <taxon>Halobacteriales</taxon>
        <taxon>Haladaptataceae</taxon>
        <taxon>Haladaptatus</taxon>
    </lineage>
</organism>
<dbReference type="InterPro" id="IPR002774">
    <property type="entry name" value="Flagellin_arc-type"/>
</dbReference>
<accession>E7QQ38</accession>
<sequence>MASVSTSHLILFIASLIIAASVAGTFTTGIQRLSGALGDRSYDVSHDVRTDIEIISDPGSGAVYNASGNENITVLVKNTGAENLKGSSDQIDILLDGKYQSNVSVQVVDGSDWDVGNVLRVTIGNDAPMAPNEDHRVKMVVNGDSEVLEFRT</sequence>
<dbReference type="eggNOG" id="arCOG01822">
    <property type="taxonomic scope" value="Archaea"/>
</dbReference>
<keyword evidence="2" id="KW-0969">Cilium</keyword>
<dbReference type="GO" id="GO:0097588">
    <property type="term" value="P:archaeal or bacterial-type flagellum-dependent cell motility"/>
    <property type="evidence" value="ECO:0007669"/>
    <property type="project" value="InterPro"/>
</dbReference>
<evidence type="ECO:0000313" key="1">
    <source>
        <dbReference type="EMBL" id="EFW93102.1"/>
    </source>
</evidence>
<name>E7QQ38_HALPU</name>
<dbReference type="RefSeq" id="WP_007977478.1">
    <property type="nucleotide sequence ID" value="NZ_AEMG01000004.1"/>
</dbReference>
<dbReference type="Proteomes" id="UP000003751">
    <property type="component" value="Unassembled WGS sequence"/>
</dbReference>
<protein>
    <submittedName>
        <fullName evidence="1">Fla cluster protein flaG</fullName>
    </submittedName>
    <submittedName>
        <fullName evidence="2">Flagellar protein FlaG</fullName>
    </submittedName>
</protein>
<dbReference type="Pfam" id="PF01917">
    <property type="entry name" value="Flagellin_arch-type"/>
    <property type="match status" value="1"/>
</dbReference>